<dbReference type="OrthoDB" id="10250660at2759"/>
<sequence>MLFSASSEDLPVTKQGSCYKKTMCALFGRVPASSVSLPLHLHRPSEPRHGRCRPPPPLQHRRRLLSVTVVSPEATVGCTYNLLPPRPCHCRRLRPARATFRKHNEILELTRDGLAFKGKRVGKVDGSNFILLCDGGLPGECLLARVRRIIDAVDAPCPLAADCGGCRTQSLAHAAQIRHNYLQVRELPMVFSSGTKRWMQIEWKGEKDEEVVKEEKIEGCGYSLGLHAPGFFHKVLHVEKCLLQSQPADKVLVELWLFEKTGWIQLLVSHLMIEPEELNTTQVSAFGFIICSVKHSYWSLLLTRSQKYQTWAKHVYGYEVVPEVIAEAQNNAKLNGISNGTFVQGDLNKINETSMKEFPKPDVIITGLFMKLGEHLIEVTREFS</sequence>
<dbReference type="PANTHER" id="PTHR11061">
    <property type="entry name" value="RNA M5U METHYLTRANSFERASE"/>
    <property type="match status" value="1"/>
</dbReference>
<dbReference type="AlphaFoldDB" id="A0A8J5UW84"/>
<keyword evidence="3" id="KW-0949">S-adenosyl-L-methionine</keyword>
<evidence type="ECO:0000313" key="5">
    <source>
        <dbReference type="Proteomes" id="UP000729402"/>
    </source>
</evidence>
<dbReference type="GO" id="GO:0008173">
    <property type="term" value="F:RNA methyltransferase activity"/>
    <property type="evidence" value="ECO:0007669"/>
    <property type="project" value="InterPro"/>
</dbReference>
<reference evidence="4" key="2">
    <citation type="submission" date="2021-02" db="EMBL/GenBank/DDBJ databases">
        <authorList>
            <person name="Kimball J.A."/>
            <person name="Haas M.W."/>
            <person name="Macchietto M."/>
            <person name="Kono T."/>
            <person name="Duquette J."/>
            <person name="Shao M."/>
        </authorList>
    </citation>
    <scope>NUCLEOTIDE SEQUENCE</scope>
    <source>
        <tissue evidence="4">Fresh leaf tissue</tissue>
    </source>
</reference>
<organism evidence="4 5">
    <name type="scientific">Zizania palustris</name>
    <name type="common">Northern wild rice</name>
    <dbReference type="NCBI Taxonomy" id="103762"/>
    <lineage>
        <taxon>Eukaryota</taxon>
        <taxon>Viridiplantae</taxon>
        <taxon>Streptophyta</taxon>
        <taxon>Embryophyta</taxon>
        <taxon>Tracheophyta</taxon>
        <taxon>Spermatophyta</taxon>
        <taxon>Magnoliopsida</taxon>
        <taxon>Liliopsida</taxon>
        <taxon>Poales</taxon>
        <taxon>Poaceae</taxon>
        <taxon>BOP clade</taxon>
        <taxon>Oryzoideae</taxon>
        <taxon>Oryzeae</taxon>
        <taxon>Zizaniinae</taxon>
        <taxon>Zizania</taxon>
    </lineage>
</organism>
<protein>
    <submittedName>
        <fullName evidence="4">Uncharacterized protein</fullName>
    </submittedName>
</protein>
<dbReference type="GO" id="GO:0006396">
    <property type="term" value="P:RNA processing"/>
    <property type="evidence" value="ECO:0007669"/>
    <property type="project" value="InterPro"/>
</dbReference>
<reference evidence="4" key="1">
    <citation type="journal article" date="2021" name="bioRxiv">
        <title>Whole Genome Assembly and Annotation of Northern Wild Rice, Zizania palustris L., Supports a Whole Genome Duplication in the Zizania Genus.</title>
        <authorList>
            <person name="Haas M."/>
            <person name="Kono T."/>
            <person name="Macchietto M."/>
            <person name="Millas R."/>
            <person name="McGilp L."/>
            <person name="Shao M."/>
            <person name="Duquette J."/>
            <person name="Hirsch C.N."/>
            <person name="Kimball J."/>
        </authorList>
    </citation>
    <scope>NUCLEOTIDE SEQUENCE</scope>
    <source>
        <tissue evidence="4">Fresh leaf tissue</tissue>
    </source>
</reference>
<comment type="caution">
    <text evidence="4">The sequence shown here is derived from an EMBL/GenBank/DDBJ whole genome shotgun (WGS) entry which is preliminary data.</text>
</comment>
<dbReference type="Proteomes" id="UP000729402">
    <property type="component" value="Unassembled WGS sequence"/>
</dbReference>
<dbReference type="GO" id="GO:0032259">
    <property type="term" value="P:methylation"/>
    <property type="evidence" value="ECO:0007669"/>
    <property type="project" value="UniProtKB-KW"/>
</dbReference>
<evidence type="ECO:0000256" key="1">
    <source>
        <dbReference type="ARBA" id="ARBA00022603"/>
    </source>
</evidence>
<proteinExistence type="predicted"/>
<dbReference type="EMBL" id="JAAALK010000290">
    <property type="protein sequence ID" value="KAG8045962.1"/>
    <property type="molecule type" value="Genomic_DNA"/>
</dbReference>
<evidence type="ECO:0000256" key="3">
    <source>
        <dbReference type="ARBA" id="ARBA00022691"/>
    </source>
</evidence>
<dbReference type="InterPro" id="IPR010280">
    <property type="entry name" value="U5_MeTrfase_fam"/>
</dbReference>
<dbReference type="CDD" id="cd02440">
    <property type="entry name" value="AdoMet_MTases"/>
    <property type="match status" value="1"/>
</dbReference>
<evidence type="ECO:0000313" key="4">
    <source>
        <dbReference type="EMBL" id="KAG8045962.1"/>
    </source>
</evidence>
<gene>
    <name evidence="4" type="ORF">GUJ93_ZPchr0008g13578</name>
</gene>
<name>A0A8J5UW84_ZIZPA</name>
<dbReference type="PANTHER" id="PTHR11061:SF30">
    <property type="entry name" value="TRNA (URACIL(54)-C(5))-METHYLTRANSFERASE"/>
    <property type="match status" value="1"/>
</dbReference>
<keyword evidence="1" id="KW-0489">Methyltransferase</keyword>
<keyword evidence="2" id="KW-0808">Transferase</keyword>
<accession>A0A8J5UW84</accession>
<evidence type="ECO:0000256" key="2">
    <source>
        <dbReference type="ARBA" id="ARBA00022679"/>
    </source>
</evidence>
<keyword evidence="5" id="KW-1185">Reference proteome</keyword>